<dbReference type="KEGG" id="ksd:KS2013_1401"/>
<reference evidence="3" key="1">
    <citation type="submission" date="2015-08" db="EMBL/GenBank/DDBJ databases">
        <authorList>
            <person name="Kim K.M."/>
        </authorList>
    </citation>
    <scope>NUCLEOTIDE SEQUENCE [LARGE SCALE GENOMIC DNA]</scope>
    <source>
        <strain evidence="3">KCTC 23892</strain>
    </source>
</reference>
<feature type="signal peptide" evidence="1">
    <location>
        <begin position="1"/>
        <end position="22"/>
    </location>
</feature>
<name>A0A1B3BBE3_9GAMM</name>
<gene>
    <name evidence="2" type="ORF">KS2013_1401</name>
</gene>
<protein>
    <submittedName>
        <fullName evidence="2">Signal peptide protein</fullName>
    </submittedName>
</protein>
<evidence type="ECO:0000313" key="3">
    <source>
        <dbReference type="Proteomes" id="UP000094147"/>
    </source>
</evidence>
<proteinExistence type="predicted"/>
<keyword evidence="3" id="KW-1185">Reference proteome</keyword>
<organism evidence="2 3">
    <name type="scientific">Kangiella sediminilitoris</name>
    <dbReference type="NCBI Taxonomy" id="1144748"/>
    <lineage>
        <taxon>Bacteria</taxon>
        <taxon>Pseudomonadati</taxon>
        <taxon>Pseudomonadota</taxon>
        <taxon>Gammaproteobacteria</taxon>
        <taxon>Kangiellales</taxon>
        <taxon>Kangiellaceae</taxon>
        <taxon>Kangiella</taxon>
    </lineage>
</organism>
<dbReference type="EMBL" id="CP012418">
    <property type="protein sequence ID" value="AOE50113.1"/>
    <property type="molecule type" value="Genomic_DNA"/>
</dbReference>
<keyword evidence="1" id="KW-0732">Signal</keyword>
<evidence type="ECO:0000313" key="2">
    <source>
        <dbReference type="EMBL" id="AOE50113.1"/>
    </source>
</evidence>
<dbReference type="AlphaFoldDB" id="A0A1B3BBE3"/>
<sequence length="294" mass="32935" precursor="true">MGLKQKSLTTALTLLLANTVCAEGTDIMLLPLSEKDGHFEIELEPVHITQRDGYDNQPKFTLDSDSIFFTRMQGVEGKEQQQTDIYRYSLQDNAAINITQTDEHSEYSATPYDSDSVSIIGVNPQGQQHLRKVNLLNAEQEVWRKDIEPIGYHAWLNENQAAVFVLGDVMTLQILDIRGSERPSILAENIGRCLQTVRHGKVSFTVEEAGQHHLKTLSSKGHIEDTGITLPKGVQDYIWLDEVSVLAGENSRLLKVERDKASVIADLEELNVRGITRLAISPDKSKLAIVYERP</sequence>
<dbReference type="OrthoDB" id="9797498at2"/>
<dbReference type="RefSeq" id="WP_068991774.1">
    <property type="nucleotide sequence ID" value="NZ_CP012418.1"/>
</dbReference>
<accession>A0A1B3BBE3</accession>
<dbReference type="InterPro" id="IPR011042">
    <property type="entry name" value="6-blade_b-propeller_TolB-like"/>
</dbReference>
<dbReference type="STRING" id="1144748.KS2013_1401"/>
<dbReference type="SUPFAM" id="SSF82171">
    <property type="entry name" value="DPP6 N-terminal domain-like"/>
    <property type="match status" value="1"/>
</dbReference>
<dbReference type="Proteomes" id="UP000094147">
    <property type="component" value="Chromosome"/>
</dbReference>
<evidence type="ECO:0000256" key="1">
    <source>
        <dbReference type="SAM" id="SignalP"/>
    </source>
</evidence>
<feature type="chain" id="PRO_5008544134" evidence="1">
    <location>
        <begin position="23"/>
        <end position="294"/>
    </location>
</feature>
<dbReference type="Gene3D" id="2.120.10.30">
    <property type="entry name" value="TolB, C-terminal domain"/>
    <property type="match status" value="1"/>
</dbReference>